<keyword evidence="5" id="KW-0808">Transferase</keyword>
<keyword evidence="10" id="KW-0862">Zinc</keyword>
<dbReference type="GO" id="GO:0016562">
    <property type="term" value="P:protein import into peroxisome matrix, receptor recycling"/>
    <property type="evidence" value="ECO:0007669"/>
    <property type="project" value="UniProtKB-ARBA"/>
</dbReference>
<dbReference type="PANTHER" id="PTHR23350">
    <property type="entry name" value="PEROXISOME ASSEMBLY PROTEIN 10"/>
    <property type="match status" value="1"/>
</dbReference>
<evidence type="ECO:0000256" key="7">
    <source>
        <dbReference type="ARBA" id="ARBA00022723"/>
    </source>
</evidence>
<evidence type="ECO:0000256" key="2">
    <source>
        <dbReference type="ARBA" id="ARBA00004906"/>
    </source>
</evidence>
<dbReference type="PANTHER" id="PTHR23350:SF4">
    <property type="entry name" value="PEROXISOME BIOGENESIS FACTOR 2"/>
    <property type="match status" value="1"/>
</dbReference>
<keyword evidence="4" id="KW-0813">Transport</keyword>
<evidence type="ECO:0000256" key="8">
    <source>
        <dbReference type="ARBA" id="ARBA00022771"/>
    </source>
</evidence>
<dbReference type="Proteomes" id="UP001161017">
    <property type="component" value="Unassembled WGS sequence"/>
</dbReference>
<name>A0AA43QP77_9LECA</name>
<evidence type="ECO:0000256" key="10">
    <source>
        <dbReference type="ARBA" id="ARBA00022833"/>
    </source>
</evidence>
<comment type="pathway">
    <text evidence="2">Protein modification; protein ubiquitination.</text>
</comment>
<keyword evidence="9" id="KW-0833">Ubl conjugation pathway</keyword>
<keyword evidence="11" id="KW-0653">Protein transport</keyword>
<evidence type="ECO:0000256" key="3">
    <source>
        <dbReference type="ARBA" id="ARBA00008704"/>
    </source>
</evidence>
<keyword evidence="7" id="KW-0479">Metal-binding</keyword>
<protein>
    <submittedName>
        <fullName evidence="18">Peroxisome assembly protein (Peroxin-2)</fullName>
    </submittedName>
</protein>
<comment type="subcellular location">
    <subcellularLocation>
        <location evidence="1">Peroxisome membrane</location>
        <topology evidence="1">Multi-pass membrane protein</topology>
    </subcellularLocation>
</comment>
<evidence type="ECO:0000256" key="5">
    <source>
        <dbReference type="ARBA" id="ARBA00022679"/>
    </source>
</evidence>
<keyword evidence="14" id="KW-0576">Peroxisome</keyword>
<dbReference type="GO" id="GO:0005778">
    <property type="term" value="C:peroxisomal membrane"/>
    <property type="evidence" value="ECO:0007669"/>
    <property type="project" value="UniProtKB-SubCell"/>
</dbReference>
<feature type="region of interest" description="Disordered" evidence="15">
    <location>
        <begin position="233"/>
        <end position="270"/>
    </location>
</feature>
<dbReference type="Pfam" id="PF04757">
    <property type="entry name" value="Pex2_Pex12"/>
    <property type="match status" value="1"/>
</dbReference>
<evidence type="ECO:0000256" key="13">
    <source>
        <dbReference type="ARBA" id="ARBA00023136"/>
    </source>
</evidence>
<dbReference type="GO" id="GO:0016740">
    <property type="term" value="F:transferase activity"/>
    <property type="evidence" value="ECO:0007669"/>
    <property type="project" value="UniProtKB-KW"/>
</dbReference>
<comment type="caution">
    <text evidence="18">The sequence shown here is derived from an EMBL/GenBank/DDBJ whole genome shotgun (WGS) entry which is preliminary data.</text>
</comment>
<evidence type="ECO:0000256" key="1">
    <source>
        <dbReference type="ARBA" id="ARBA00004585"/>
    </source>
</evidence>
<keyword evidence="6 16" id="KW-0812">Transmembrane</keyword>
<sequence>MLTHNSFSTQSTLLTTLLPALSLTNTLAFLLHGKYPTLLHRILRIRLAPLRGARHAARDISFEYLNRQLVWHAFTEFLLFLLPLVGVSRWRRWIGRAWRKMALQLRRMVGGGKANGETASQGGKLAALPERTCGICWEEQSTVPVDGGAMVGAGGGAGGVVGSSETDVTNPYEAVPCGCVYCYVCLAGKLEEGEGEGWVCLRCGELVREGRVWRGDVVERLEGGVGEEDAVTALDEGDEGGAERKGDATAPFKTEWARDESDSGVDVTNG</sequence>
<dbReference type="InterPro" id="IPR025654">
    <property type="entry name" value="PEX2/10"/>
</dbReference>
<keyword evidence="13 16" id="KW-0472">Membrane</keyword>
<organism evidence="18 19">
    <name type="scientific">Ramalina farinacea</name>
    <dbReference type="NCBI Taxonomy" id="258253"/>
    <lineage>
        <taxon>Eukaryota</taxon>
        <taxon>Fungi</taxon>
        <taxon>Dikarya</taxon>
        <taxon>Ascomycota</taxon>
        <taxon>Pezizomycotina</taxon>
        <taxon>Lecanoromycetes</taxon>
        <taxon>OSLEUM clade</taxon>
        <taxon>Lecanoromycetidae</taxon>
        <taxon>Lecanorales</taxon>
        <taxon>Lecanorineae</taxon>
        <taxon>Ramalinaceae</taxon>
        <taxon>Ramalina</taxon>
    </lineage>
</organism>
<evidence type="ECO:0000256" key="12">
    <source>
        <dbReference type="ARBA" id="ARBA00022989"/>
    </source>
</evidence>
<dbReference type="EMBL" id="JAPUFD010000011">
    <property type="protein sequence ID" value="MDI1490075.1"/>
    <property type="molecule type" value="Genomic_DNA"/>
</dbReference>
<feature type="domain" description="Pex N-terminal" evidence="17">
    <location>
        <begin position="12"/>
        <end position="87"/>
    </location>
</feature>
<dbReference type="AlphaFoldDB" id="A0AA43QP77"/>
<evidence type="ECO:0000256" key="6">
    <source>
        <dbReference type="ARBA" id="ARBA00022692"/>
    </source>
</evidence>
<accession>A0AA43QP77</accession>
<evidence type="ECO:0000259" key="17">
    <source>
        <dbReference type="Pfam" id="PF04757"/>
    </source>
</evidence>
<evidence type="ECO:0000256" key="9">
    <source>
        <dbReference type="ARBA" id="ARBA00022786"/>
    </source>
</evidence>
<keyword evidence="19" id="KW-1185">Reference proteome</keyword>
<evidence type="ECO:0000313" key="19">
    <source>
        <dbReference type="Proteomes" id="UP001161017"/>
    </source>
</evidence>
<reference evidence="18" key="1">
    <citation type="journal article" date="2023" name="Genome Biol. Evol.">
        <title>First Whole Genome Sequence and Flow Cytometry Genome Size Data for the Lichen-Forming Fungus Ramalina farinacea (Ascomycota).</title>
        <authorList>
            <person name="Llewellyn T."/>
            <person name="Mian S."/>
            <person name="Hill R."/>
            <person name="Leitch I.J."/>
            <person name="Gaya E."/>
        </authorList>
    </citation>
    <scope>NUCLEOTIDE SEQUENCE</scope>
    <source>
        <strain evidence="18">LIQ254RAFAR</strain>
    </source>
</reference>
<dbReference type="InterPro" id="IPR006845">
    <property type="entry name" value="Pex_N"/>
</dbReference>
<proteinExistence type="inferred from homology"/>
<evidence type="ECO:0000313" key="18">
    <source>
        <dbReference type="EMBL" id="MDI1490075.1"/>
    </source>
</evidence>
<dbReference type="GO" id="GO:0016567">
    <property type="term" value="P:protein ubiquitination"/>
    <property type="evidence" value="ECO:0007669"/>
    <property type="project" value="UniProtKB-ARBA"/>
</dbReference>
<evidence type="ECO:0000256" key="11">
    <source>
        <dbReference type="ARBA" id="ARBA00022927"/>
    </source>
</evidence>
<gene>
    <name evidence="18" type="primary">PEX2</name>
    <name evidence="18" type="ORF">OHK93_001275</name>
</gene>
<keyword evidence="8" id="KW-0863">Zinc-finger</keyword>
<evidence type="ECO:0000256" key="4">
    <source>
        <dbReference type="ARBA" id="ARBA00022448"/>
    </source>
</evidence>
<evidence type="ECO:0000256" key="16">
    <source>
        <dbReference type="SAM" id="Phobius"/>
    </source>
</evidence>
<dbReference type="GO" id="GO:0008270">
    <property type="term" value="F:zinc ion binding"/>
    <property type="evidence" value="ECO:0007669"/>
    <property type="project" value="UniProtKB-KW"/>
</dbReference>
<feature type="transmembrane region" description="Helical" evidence="16">
    <location>
        <begin position="69"/>
        <end position="90"/>
    </location>
</feature>
<evidence type="ECO:0000256" key="15">
    <source>
        <dbReference type="SAM" id="MobiDB-lite"/>
    </source>
</evidence>
<evidence type="ECO:0000256" key="14">
    <source>
        <dbReference type="ARBA" id="ARBA00023140"/>
    </source>
</evidence>
<comment type="similarity">
    <text evidence="3">Belongs to the pex2/pex10/pex12 family.</text>
</comment>
<keyword evidence="12 16" id="KW-1133">Transmembrane helix</keyword>